<accession>A0A844FQ01</accession>
<organism evidence="1 2">
    <name type="scientific">Lactobacillus equicursoris</name>
    <dbReference type="NCBI Taxonomy" id="420645"/>
    <lineage>
        <taxon>Bacteria</taxon>
        <taxon>Bacillati</taxon>
        <taxon>Bacillota</taxon>
        <taxon>Bacilli</taxon>
        <taxon>Lactobacillales</taxon>
        <taxon>Lactobacillaceae</taxon>
        <taxon>Lactobacillus</taxon>
    </lineage>
</organism>
<proteinExistence type="predicted"/>
<comment type="caution">
    <text evidence="1">The sequence shown here is derived from an EMBL/GenBank/DDBJ whole genome shotgun (WGS) entry which is preliminary data.</text>
</comment>
<evidence type="ECO:0000313" key="2">
    <source>
        <dbReference type="Proteomes" id="UP000452141"/>
    </source>
</evidence>
<evidence type="ECO:0000313" key="1">
    <source>
        <dbReference type="EMBL" id="MST80303.1"/>
    </source>
</evidence>
<dbReference type="RefSeq" id="WP_008460351.1">
    <property type="nucleotide sequence ID" value="NZ_JAQYBB010000139.1"/>
</dbReference>
<dbReference type="EMBL" id="VUMW01000024">
    <property type="protein sequence ID" value="MST80303.1"/>
    <property type="molecule type" value="Genomic_DNA"/>
</dbReference>
<protein>
    <submittedName>
        <fullName evidence="1">Uncharacterized protein</fullName>
    </submittedName>
</protein>
<name>A0A844FQ01_9LACO</name>
<dbReference type="Proteomes" id="UP000452141">
    <property type="component" value="Unassembled WGS sequence"/>
</dbReference>
<dbReference type="AlphaFoldDB" id="A0A844FQ01"/>
<gene>
    <name evidence="1" type="ORF">FYJ61_07550</name>
</gene>
<sequence length="192" mass="21065">MKKIIYSILIAVTLGTAFFSGLTNITYAKAVNKNNTTKETRKQLDSAIDKLAQAFEDAYDANRGMDEVELSKGVLSYATGELELPTEKELQLQALYGSSFFSAEKFGKCLLNQYGIIGVKNTAKALYSRQIEKLLRSHAWKKASEAIIKRVAKRLGKKVAKKLAEKIASSLVPGIGWASLGWVVGKCGIKAR</sequence>
<reference evidence="1 2" key="1">
    <citation type="submission" date="2019-08" db="EMBL/GenBank/DDBJ databases">
        <title>In-depth cultivation of the pig gut microbiome towards novel bacterial diversity and tailored functional studies.</title>
        <authorList>
            <person name="Wylensek D."/>
            <person name="Hitch T.C.A."/>
            <person name="Clavel T."/>
        </authorList>
    </citation>
    <scope>NUCLEOTIDE SEQUENCE [LARGE SCALE GENOMIC DNA]</scope>
    <source>
        <strain evidence="1 2">WCA-470BD-2E</strain>
    </source>
</reference>